<dbReference type="Proteomes" id="UP000002964">
    <property type="component" value="Unassembled WGS sequence"/>
</dbReference>
<reference evidence="2" key="1">
    <citation type="submission" date="2011-06" db="EMBL/GenBank/DDBJ databases">
        <authorList>
            <consortium name="US DOE Joint Genome Institute (JGI-PGF)"/>
            <person name="Lucas S."/>
            <person name="Han J."/>
            <person name="Lapidus A."/>
            <person name="Cheng J.-F."/>
            <person name="Goodwin L."/>
            <person name="Pitluck S."/>
            <person name="Peters L."/>
            <person name="Land M.L."/>
            <person name="Hauser L."/>
            <person name="Vogl K."/>
            <person name="Liu Z."/>
            <person name="Overmann J."/>
            <person name="Frigaard N.-U."/>
            <person name="Bryant D.A."/>
            <person name="Woyke T.J."/>
        </authorList>
    </citation>
    <scope>NUCLEOTIDE SEQUENCE [LARGE SCALE GENOMIC DNA]</scope>
    <source>
        <strain evidence="2">970</strain>
    </source>
</reference>
<accession>H8Z268</accession>
<reference evidence="1 2" key="2">
    <citation type="submission" date="2011-11" db="EMBL/GenBank/DDBJ databases">
        <authorList>
            <consortium name="US DOE Joint Genome Institute"/>
            <person name="Lucas S."/>
            <person name="Han J."/>
            <person name="Lapidus A."/>
            <person name="Cheng J.-F."/>
            <person name="Goodwin L."/>
            <person name="Pitluck S."/>
            <person name="Peters L."/>
            <person name="Ovchinnikova G."/>
            <person name="Zhang X."/>
            <person name="Detter J.C."/>
            <person name="Han C."/>
            <person name="Tapia R."/>
            <person name="Land M."/>
            <person name="Hauser L."/>
            <person name="Kyrpides N."/>
            <person name="Ivanova N."/>
            <person name="Pagani I."/>
            <person name="Vogl K."/>
            <person name="Liu Z."/>
            <person name="Overmann J."/>
            <person name="Frigaard N.-U."/>
            <person name="Bryant D."/>
            <person name="Woyke T."/>
        </authorList>
    </citation>
    <scope>NUCLEOTIDE SEQUENCE [LARGE SCALE GENOMIC DNA]</scope>
    <source>
        <strain evidence="1 2">970</strain>
    </source>
</reference>
<gene>
    <name evidence="1" type="ORF">Thi970DRAFT_02908</name>
</gene>
<protein>
    <submittedName>
        <fullName evidence="1">Uncharacterized protein</fullName>
    </submittedName>
</protein>
<dbReference type="HOGENOM" id="CLU_2345784_0_0_6"/>
<proteinExistence type="predicted"/>
<sequence>MLQKLAAEGRLFKQLAIAFRLQMASDGDGEDADCQGADGEDVPAEGDQIAATAEVAEVGVQLGCSISAISEKSSTNMPILIEAIQFASICPLLPEAL</sequence>
<dbReference type="AlphaFoldDB" id="H8Z268"/>
<evidence type="ECO:0000313" key="2">
    <source>
        <dbReference type="Proteomes" id="UP000002964"/>
    </source>
</evidence>
<keyword evidence="2" id="KW-1185">Reference proteome</keyword>
<name>H8Z268_9GAMM</name>
<dbReference type="EMBL" id="JH603169">
    <property type="protein sequence ID" value="EIC22630.1"/>
    <property type="molecule type" value="Genomic_DNA"/>
</dbReference>
<dbReference type="RefSeq" id="WP_009149582.1">
    <property type="nucleotide sequence ID" value="NZ_CP121471.1"/>
</dbReference>
<organism evidence="1 2">
    <name type="scientific">Thiorhodovibrio frisius</name>
    <dbReference type="NCBI Taxonomy" id="631362"/>
    <lineage>
        <taxon>Bacteria</taxon>
        <taxon>Pseudomonadati</taxon>
        <taxon>Pseudomonadota</taxon>
        <taxon>Gammaproteobacteria</taxon>
        <taxon>Chromatiales</taxon>
        <taxon>Chromatiaceae</taxon>
        <taxon>Thiorhodovibrio</taxon>
    </lineage>
</organism>
<evidence type="ECO:0000313" key="1">
    <source>
        <dbReference type="EMBL" id="EIC22630.1"/>
    </source>
</evidence>